<proteinExistence type="inferred from homology"/>
<keyword evidence="6 13" id="KW-0812">Transmembrane</keyword>
<organism evidence="15 16">
    <name type="scientific">Urinicoccus massiliensis</name>
    <dbReference type="NCBI Taxonomy" id="1723382"/>
    <lineage>
        <taxon>Bacteria</taxon>
        <taxon>Bacillati</taxon>
        <taxon>Bacillota</taxon>
        <taxon>Tissierellia</taxon>
        <taxon>Tissierellales</taxon>
        <taxon>Peptoniphilaceae</taxon>
        <taxon>Urinicoccus</taxon>
    </lineage>
</organism>
<comment type="subcellular location">
    <subcellularLocation>
        <location evidence="2">Cell membrane</location>
        <topology evidence="2">Multi-pass membrane protein</topology>
    </subcellularLocation>
</comment>
<dbReference type="InterPro" id="IPR008915">
    <property type="entry name" value="Peptidase_M50"/>
</dbReference>
<evidence type="ECO:0000256" key="13">
    <source>
        <dbReference type="SAM" id="Phobius"/>
    </source>
</evidence>
<evidence type="ECO:0000256" key="8">
    <source>
        <dbReference type="ARBA" id="ARBA00022801"/>
    </source>
</evidence>
<evidence type="ECO:0000259" key="14">
    <source>
        <dbReference type="Pfam" id="PF02163"/>
    </source>
</evidence>
<feature type="transmembrane region" description="Helical" evidence="13">
    <location>
        <begin position="83"/>
        <end position="112"/>
    </location>
</feature>
<evidence type="ECO:0000256" key="9">
    <source>
        <dbReference type="ARBA" id="ARBA00022833"/>
    </source>
</evidence>
<evidence type="ECO:0000256" key="12">
    <source>
        <dbReference type="ARBA" id="ARBA00023136"/>
    </source>
</evidence>
<evidence type="ECO:0000313" key="15">
    <source>
        <dbReference type="EMBL" id="VFB16063.1"/>
    </source>
</evidence>
<evidence type="ECO:0000256" key="6">
    <source>
        <dbReference type="ARBA" id="ARBA00022692"/>
    </source>
</evidence>
<sequence length="208" mass="23507">MNGTIEIYASRILALLVAIIGHEIAHGYVAYLNGDTTAKRDGRLSINPINHVDPLGLVCMVIFRFGWAKAVPINPYAFRKRKLGMITVSLAGVVYNLVMAFIFSGVFAYLYFHPTDSNFIQLLVENLLWYNIMLGIFNLVPLPPLDGSKVLASFLPRAWEETFYQYEKYAYVLLLVAIFSGAIDKVLGPILNGLINYFLNFWGHIFYV</sequence>
<evidence type="ECO:0000256" key="11">
    <source>
        <dbReference type="ARBA" id="ARBA00023049"/>
    </source>
</evidence>
<keyword evidence="7" id="KW-0479">Metal-binding</keyword>
<dbReference type="InterPro" id="IPR044537">
    <property type="entry name" value="Rip2-like"/>
</dbReference>
<evidence type="ECO:0000313" key="16">
    <source>
        <dbReference type="Proteomes" id="UP000377798"/>
    </source>
</evidence>
<dbReference type="Pfam" id="PF02163">
    <property type="entry name" value="Peptidase_M50"/>
    <property type="match status" value="1"/>
</dbReference>
<feature type="transmembrane region" description="Helical" evidence="13">
    <location>
        <begin position="166"/>
        <end position="183"/>
    </location>
</feature>
<keyword evidence="5 15" id="KW-0645">Protease</keyword>
<keyword evidence="10 13" id="KW-1133">Transmembrane helix</keyword>
<comment type="caution">
    <text evidence="15">The sequence shown here is derived from an EMBL/GenBank/DDBJ whole genome shotgun (WGS) entry which is preliminary data.</text>
</comment>
<dbReference type="PANTHER" id="PTHR35864:SF1">
    <property type="entry name" value="ZINC METALLOPROTEASE YWHC-RELATED"/>
    <property type="match status" value="1"/>
</dbReference>
<evidence type="ECO:0000256" key="10">
    <source>
        <dbReference type="ARBA" id="ARBA00022989"/>
    </source>
</evidence>
<feature type="transmembrane region" description="Helical" evidence="13">
    <location>
        <begin position="51"/>
        <end position="71"/>
    </location>
</feature>
<keyword evidence="16" id="KW-1185">Reference proteome</keyword>
<dbReference type="RefSeq" id="WP_034439409.1">
    <property type="nucleotide sequence ID" value="NZ_CAACYI010000001.1"/>
</dbReference>
<reference evidence="15 16" key="1">
    <citation type="submission" date="2019-02" db="EMBL/GenBank/DDBJ databases">
        <authorList>
            <consortium name="Pathogen Informatics"/>
        </authorList>
    </citation>
    <scope>NUCLEOTIDE SEQUENCE [LARGE SCALE GENOMIC DNA]</scope>
    <source>
        <strain evidence="15 16">3012STDY7089603</strain>
    </source>
</reference>
<dbReference type="InterPro" id="IPR052348">
    <property type="entry name" value="Metallopeptidase_M50B"/>
</dbReference>
<evidence type="ECO:0000256" key="4">
    <source>
        <dbReference type="ARBA" id="ARBA00022475"/>
    </source>
</evidence>
<name>A0A8H2R0W2_9FIRM</name>
<dbReference type="GO" id="GO:0046872">
    <property type="term" value="F:metal ion binding"/>
    <property type="evidence" value="ECO:0007669"/>
    <property type="project" value="UniProtKB-KW"/>
</dbReference>
<feature type="transmembrane region" description="Helical" evidence="13">
    <location>
        <begin position="127"/>
        <end position="145"/>
    </location>
</feature>
<dbReference type="Proteomes" id="UP000377798">
    <property type="component" value="Unassembled WGS sequence"/>
</dbReference>
<keyword evidence="9" id="KW-0862">Zinc</keyword>
<dbReference type="EMBL" id="CAACYI010000001">
    <property type="protein sequence ID" value="VFB16063.1"/>
    <property type="molecule type" value="Genomic_DNA"/>
</dbReference>
<gene>
    <name evidence="15" type="ORF">NCTC13150_00579</name>
</gene>
<evidence type="ECO:0000256" key="5">
    <source>
        <dbReference type="ARBA" id="ARBA00022670"/>
    </source>
</evidence>
<dbReference type="AlphaFoldDB" id="A0A8H2R0W2"/>
<evidence type="ECO:0000256" key="7">
    <source>
        <dbReference type="ARBA" id="ARBA00022723"/>
    </source>
</evidence>
<evidence type="ECO:0000256" key="3">
    <source>
        <dbReference type="ARBA" id="ARBA00007931"/>
    </source>
</evidence>
<keyword evidence="11" id="KW-0482">Metalloprotease</keyword>
<evidence type="ECO:0000256" key="1">
    <source>
        <dbReference type="ARBA" id="ARBA00001947"/>
    </source>
</evidence>
<evidence type="ECO:0000256" key="2">
    <source>
        <dbReference type="ARBA" id="ARBA00004651"/>
    </source>
</evidence>
<keyword evidence="12 13" id="KW-0472">Membrane</keyword>
<dbReference type="CDD" id="cd06158">
    <property type="entry name" value="S2P-M50_like_1"/>
    <property type="match status" value="1"/>
</dbReference>
<dbReference type="GO" id="GO:0005886">
    <property type="term" value="C:plasma membrane"/>
    <property type="evidence" value="ECO:0007669"/>
    <property type="project" value="UniProtKB-SubCell"/>
</dbReference>
<dbReference type="GO" id="GO:0006508">
    <property type="term" value="P:proteolysis"/>
    <property type="evidence" value="ECO:0007669"/>
    <property type="project" value="UniProtKB-KW"/>
</dbReference>
<accession>A0A8H2R0W2</accession>
<protein>
    <submittedName>
        <fullName evidence="15">Zn-dependent proteases</fullName>
    </submittedName>
</protein>
<feature type="domain" description="Peptidase M50" evidence="14">
    <location>
        <begin position="121"/>
        <end position="169"/>
    </location>
</feature>
<keyword evidence="4" id="KW-1003">Cell membrane</keyword>
<comment type="similarity">
    <text evidence="3">Belongs to the peptidase M50B family.</text>
</comment>
<dbReference type="GO" id="GO:0008237">
    <property type="term" value="F:metallopeptidase activity"/>
    <property type="evidence" value="ECO:0007669"/>
    <property type="project" value="UniProtKB-KW"/>
</dbReference>
<feature type="transmembrane region" description="Helical" evidence="13">
    <location>
        <begin position="12"/>
        <end position="31"/>
    </location>
</feature>
<keyword evidence="8" id="KW-0378">Hydrolase</keyword>
<comment type="cofactor">
    <cofactor evidence="1">
        <name>Zn(2+)</name>
        <dbReference type="ChEBI" id="CHEBI:29105"/>
    </cofactor>
</comment>
<dbReference type="PANTHER" id="PTHR35864">
    <property type="entry name" value="ZINC METALLOPROTEASE MJ0611-RELATED"/>
    <property type="match status" value="1"/>
</dbReference>